<dbReference type="InterPro" id="IPR029494">
    <property type="entry name" value="DarT"/>
</dbReference>
<comment type="caution">
    <text evidence="8">The sequence shown here is derived from an EMBL/GenBank/DDBJ whole genome shotgun (WGS) entry which is preliminary data.</text>
</comment>
<reference evidence="8 9" key="1">
    <citation type="submission" date="2019-03" db="EMBL/GenBank/DDBJ databases">
        <title>Genomic Encyclopedia of Archaeal and Bacterial Type Strains, Phase II (KMG-II): from individual species to whole genera.</title>
        <authorList>
            <person name="Goeker M."/>
        </authorList>
    </citation>
    <scope>NUCLEOTIDE SEQUENCE [LARGE SCALE GENOMIC DNA]</scope>
    <source>
        <strain evidence="8 9">DSM 45499</strain>
    </source>
</reference>
<keyword evidence="4 6" id="KW-0548">Nucleotidyltransferase</keyword>
<dbReference type="AlphaFoldDB" id="A0A4R7UXH6"/>
<protein>
    <submittedName>
        <fullName evidence="8">Uncharacterized protein DUF4433</fullName>
    </submittedName>
</protein>
<evidence type="ECO:0000259" key="7">
    <source>
        <dbReference type="PROSITE" id="PS52018"/>
    </source>
</evidence>
<dbReference type="PROSITE" id="PS52018">
    <property type="entry name" value="DART"/>
    <property type="match status" value="1"/>
</dbReference>
<evidence type="ECO:0000256" key="5">
    <source>
        <dbReference type="ARBA" id="ARBA00023125"/>
    </source>
</evidence>
<proteinExistence type="inferred from homology"/>
<evidence type="ECO:0000256" key="4">
    <source>
        <dbReference type="ARBA" id="ARBA00022695"/>
    </source>
</evidence>
<keyword evidence="5 6" id="KW-0238">DNA-binding</keyword>
<name>A0A4R7UXH6_9PSEU</name>
<dbReference type="GO" id="GO:0016779">
    <property type="term" value="F:nucleotidyltransferase activity"/>
    <property type="evidence" value="ECO:0007669"/>
    <property type="project" value="UniProtKB-UniRule"/>
</dbReference>
<evidence type="ECO:0000256" key="1">
    <source>
        <dbReference type="ARBA" id="ARBA00022649"/>
    </source>
</evidence>
<feature type="domain" description="DarT" evidence="7">
    <location>
        <begin position="55"/>
        <end position="257"/>
    </location>
</feature>
<dbReference type="EMBL" id="SOCP01000022">
    <property type="protein sequence ID" value="TDV40742.1"/>
    <property type="molecule type" value="Genomic_DNA"/>
</dbReference>
<evidence type="ECO:0000313" key="8">
    <source>
        <dbReference type="EMBL" id="TDV40742.1"/>
    </source>
</evidence>
<keyword evidence="3 6" id="KW-0808">Transferase</keyword>
<feature type="active site" evidence="6">
    <location>
        <position position="211"/>
    </location>
</feature>
<gene>
    <name evidence="8" type="ORF">CLV71_122132</name>
</gene>
<feature type="binding site" evidence="6">
    <location>
        <position position="94"/>
    </location>
    <ligand>
        <name>NAD(+)</name>
        <dbReference type="ChEBI" id="CHEBI:57540"/>
    </ligand>
</feature>
<feature type="binding site" evidence="6">
    <location>
        <begin position="59"/>
        <end position="61"/>
    </location>
    <ligand>
        <name>NAD(+)</name>
        <dbReference type="ChEBI" id="CHEBI:57540"/>
    </ligand>
</feature>
<feature type="active site" description="Proton acceptor" evidence="6">
    <location>
        <position position="94"/>
    </location>
</feature>
<evidence type="ECO:0000256" key="2">
    <source>
        <dbReference type="ARBA" id="ARBA00022676"/>
    </source>
</evidence>
<comment type="similarity">
    <text evidence="6">Belongs to the DarT ADP-ribosyltransferase family.</text>
</comment>
<comment type="caution">
    <text evidence="6">Lacks conserved residue(s) required for the propagation of feature annotation.</text>
</comment>
<evidence type="ECO:0000256" key="3">
    <source>
        <dbReference type="ARBA" id="ARBA00022679"/>
    </source>
</evidence>
<accession>A0A4R7UXH6</accession>
<keyword evidence="1 6" id="KW-1277">Toxin-antitoxin system</keyword>
<dbReference type="GO" id="GO:0016757">
    <property type="term" value="F:glycosyltransferase activity"/>
    <property type="evidence" value="ECO:0007669"/>
    <property type="project" value="UniProtKB-UniRule"/>
</dbReference>
<keyword evidence="2 6" id="KW-0328">Glycosyltransferase</keyword>
<comment type="catalytic activity">
    <reaction evidence="6">
        <text>a thymidine in DNA + NAD(+) = an N-(ADP-alpha-D-ribosyl)-thymidine in DNA + nicotinamide + H(+)</text>
        <dbReference type="Rhea" id="RHEA:71651"/>
        <dbReference type="Rhea" id="RHEA-COMP:13556"/>
        <dbReference type="Rhea" id="RHEA-COMP:18051"/>
        <dbReference type="ChEBI" id="CHEBI:15378"/>
        <dbReference type="ChEBI" id="CHEBI:17154"/>
        <dbReference type="ChEBI" id="CHEBI:57540"/>
        <dbReference type="ChEBI" id="CHEBI:137386"/>
        <dbReference type="ChEBI" id="CHEBI:191199"/>
    </reaction>
</comment>
<evidence type="ECO:0000256" key="6">
    <source>
        <dbReference type="PROSITE-ProRule" id="PRU01362"/>
    </source>
</evidence>
<organism evidence="8 9">
    <name type="scientific">Actinophytocola oryzae</name>
    <dbReference type="NCBI Taxonomy" id="502181"/>
    <lineage>
        <taxon>Bacteria</taxon>
        <taxon>Bacillati</taxon>
        <taxon>Actinomycetota</taxon>
        <taxon>Actinomycetes</taxon>
        <taxon>Pseudonocardiales</taxon>
        <taxon>Pseudonocardiaceae</taxon>
    </lineage>
</organism>
<dbReference type="Proteomes" id="UP000294927">
    <property type="component" value="Unassembled WGS sequence"/>
</dbReference>
<dbReference type="GO" id="GO:0003677">
    <property type="term" value="F:DNA binding"/>
    <property type="evidence" value="ECO:0007669"/>
    <property type="project" value="UniProtKB-UniRule"/>
</dbReference>
<evidence type="ECO:0000313" key="9">
    <source>
        <dbReference type="Proteomes" id="UP000294927"/>
    </source>
</evidence>
<sequence>MPHAGPHSDLTAECRTHLSCCLDRRSGGTRLRYIQASSFAGRGQELPRQDNPRDWLVWHVTHVENLVDIASTGALVARSTPRVSIALKSVNGRRPHIPVAPDDSYPANRVVSDHVPFYFAAKSPMLLRVKSGHVDYQGGDDPLVFVGLAVGDAVDSSMTWCVSDQNAAVDIVEFTRELDQIGTFIDFPLMRQKMWNNTPQDPNRQSRPAAEFIILDKLPLNYISHVVTKNSTTMARVKQILSDVDGISYIVDRNFYY</sequence>
<keyword evidence="9" id="KW-1185">Reference proteome</keyword>
<dbReference type="Pfam" id="PF14487">
    <property type="entry name" value="DarT"/>
    <property type="match status" value="1"/>
</dbReference>